<gene>
    <name evidence="2" type="ORF">NLI96_g6070</name>
</gene>
<protein>
    <submittedName>
        <fullName evidence="2">Uncharacterized protein</fullName>
    </submittedName>
</protein>
<reference evidence="2" key="1">
    <citation type="submission" date="2022-07" db="EMBL/GenBank/DDBJ databases">
        <title>Genome Sequence of Physisporinus lineatus.</title>
        <authorList>
            <person name="Buettner E."/>
        </authorList>
    </citation>
    <scope>NUCLEOTIDE SEQUENCE</scope>
    <source>
        <strain evidence="2">VT162</strain>
    </source>
</reference>
<proteinExistence type="predicted"/>
<feature type="region of interest" description="Disordered" evidence="1">
    <location>
        <begin position="1"/>
        <end position="154"/>
    </location>
</feature>
<feature type="region of interest" description="Disordered" evidence="1">
    <location>
        <begin position="208"/>
        <end position="269"/>
    </location>
</feature>
<feature type="compositionally biased region" description="Basic and acidic residues" evidence="1">
    <location>
        <begin position="345"/>
        <end position="354"/>
    </location>
</feature>
<dbReference type="AlphaFoldDB" id="A0AAD5YE89"/>
<evidence type="ECO:0000313" key="2">
    <source>
        <dbReference type="EMBL" id="KAJ3483787.1"/>
    </source>
</evidence>
<feature type="compositionally biased region" description="Low complexity" evidence="1">
    <location>
        <begin position="215"/>
        <end position="227"/>
    </location>
</feature>
<evidence type="ECO:0000256" key="1">
    <source>
        <dbReference type="SAM" id="MobiDB-lite"/>
    </source>
</evidence>
<feature type="compositionally biased region" description="Basic residues" evidence="1">
    <location>
        <begin position="123"/>
        <end position="132"/>
    </location>
</feature>
<dbReference type="EMBL" id="JANAWD010000214">
    <property type="protein sequence ID" value="KAJ3483787.1"/>
    <property type="molecule type" value="Genomic_DNA"/>
</dbReference>
<name>A0AAD5YE89_9APHY</name>
<feature type="compositionally biased region" description="Basic and acidic residues" evidence="1">
    <location>
        <begin position="329"/>
        <end position="338"/>
    </location>
</feature>
<accession>A0AAD5YE89</accession>
<evidence type="ECO:0000313" key="3">
    <source>
        <dbReference type="Proteomes" id="UP001212997"/>
    </source>
</evidence>
<keyword evidence="3" id="KW-1185">Reference proteome</keyword>
<feature type="region of interest" description="Disordered" evidence="1">
    <location>
        <begin position="317"/>
        <end position="376"/>
    </location>
</feature>
<feature type="compositionally biased region" description="Acidic residues" evidence="1">
    <location>
        <begin position="362"/>
        <end position="376"/>
    </location>
</feature>
<feature type="compositionally biased region" description="Basic residues" evidence="1">
    <location>
        <begin position="1"/>
        <end position="11"/>
    </location>
</feature>
<comment type="caution">
    <text evidence="2">The sequence shown here is derived from an EMBL/GenBank/DDBJ whole genome shotgun (WGS) entry which is preliminary data.</text>
</comment>
<feature type="compositionally biased region" description="Basic and acidic residues" evidence="1">
    <location>
        <begin position="12"/>
        <end position="25"/>
    </location>
</feature>
<organism evidence="2 3">
    <name type="scientific">Meripilus lineatus</name>
    <dbReference type="NCBI Taxonomy" id="2056292"/>
    <lineage>
        <taxon>Eukaryota</taxon>
        <taxon>Fungi</taxon>
        <taxon>Dikarya</taxon>
        <taxon>Basidiomycota</taxon>
        <taxon>Agaricomycotina</taxon>
        <taxon>Agaricomycetes</taxon>
        <taxon>Polyporales</taxon>
        <taxon>Meripilaceae</taxon>
        <taxon>Meripilus</taxon>
    </lineage>
</organism>
<dbReference type="Proteomes" id="UP001212997">
    <property type="component" value="Unassembled WGS sequence"/>
</dbReference>
<feature type="compositionally biased region" description="Acidic residues" evidence="1">
    <location>
        <begin position="228"/>
        <end position="242"/>
    </location>
</feature>
<sequence>MSTPSTRRRYTTVHDKAALRLHPDGTRASSHSKRTAQITNDTRGNVIAADSCGPARAKQRRRRQAVNKDDLDTEAFDLDAIHSHDGSDEEQEEAQETNKSKGKGKARAGSSQYNDNDEDPPNKKRRYSKAARRRDFENDYSFLNPPVSSFLRGRSSLDTREGDVDLTANMVPSPDLLKAIHYFASSYYDEMGQLYDATRAMRMEDRRKKRLRRVSGQSQRAASSSQAENEEYSESEGVDEEGSPEKQVQADGGNEGGRGRKRGRKEEESLKARDMYKAFDGTALIAIGMLVEQFVRDAVRTQIPDEWEHQMLACERKARRRTSSASKRAPSEDAKQQRESPPSGNEKEEGDARETAVGGSGGDDDDYIQDGESSDT</sequence>